<evidence type="ECO:0000259" key="2">
    <source>
        <dbReference type="Pfam" id="PF13731"/>
    </source>
</evidence>
<evidence type="ECO:0000313" key="4">
    <source>
        <dbReference type="Proteomes" id="UP000050969"/>
    </source>
</evidence>
<evidence type="ECO:0000313" key="3">
    <source>
        <dbReference type="EMBL" id="KRO16830.1"/>
    </source>
</evidence>
<organism evidence="3 4">
    <name type="scientific">Lacticaseibacillus saniviri JCM 17471 = DSM 24301</name>
    <dbReference type="NCBI Taxonomy" id="1293598"/>
    <lineage>
        <taxon>Bacteria</taxon>
        <taxon>Bacillati</taxon>
        <taxon>Bacillota</taxon>
        <taxon>Bacilli</taxon>
        <taxon>Lactobacillales</taxon>
        <taxon>Lactobacillaceae</taxon>
        <taxon>Lacticaseibacillus</taxon>
    </lineage>
</organism>
<feature type="domain" description="WxL" evidence="2">
    <location>
        <begin position="44"/>
        <end position="219"/>
    </location>
</feature>
<accession>A0A0R2MT92</accession>
<dbReference type="EMBL" id="JQCE01000030">
    <property type="protein sequence ID" value="KRO16830.1"/>
    <property type="molecule type" value="Genomic_DNA"/>
</dbReference>
<name>A0A0R2MT92_9LACO</name>
<keyword evidence="4" id="KW-1185">Reference proteome</keyword>
<dbReference type="RefSeq" id="WP_056992845.1">
    <property type="nucleotide sequence ID" value="NZ_JQCE01000030.1"/>
</dbReference>
<reference evidence="3 4" key="1">
    <citation type="journal article" date="2015" name="Genome Announc.">
        <title>Expanding the biotechnology potential of lactobacilli through comparative genomics of 213 strains and associated genera.</title>
        <authorList>
            <person name="Sun Z."/>
            <person name="Harris H.M."/>
            <person name="McCann A."/>
            <person name="Guo C."/>
            <person name="Argimon S."/>
            <person name="Zhang W."/>
            <person name="Yang X."/>
            <person name="Jeffery I.B."/>
            <person name="Cooney J.C."/>
            <person name="Kagawa T.F."/>
            <person name="Liu W."/>
            <person name="Song Y."/>
            <person name="Salvetti E."/>
            <person name="Wrobel A."/>
            <person name="Rasinkangas P."/>
            <person name="Parkhill J."/>
            <person name="Rea M.C."/>
            <person name="O'Sullivan O."/>
            <person name="Ritari J."/>
            <person name="Douillard F.P."/>
            <person name="Paul Ross R."/>
            <person name="Yang R."/>
            <person name="Briner A.E."/>
            <person name="Felis G.E."/>
            <person name="de Vos W.M."/>
            <person name="Barrangou R."/>
            <person name="Klaenhammer T.R."/>
            <person name="Caufield P.W."/>
            <person name="Cui Y."/>
            <person name="Zhang H."/>
            <person name="O'Toole P.W."/>
        </authorList>
    </citation>
    <scope>NUCLEOTIDE SEQUENCE [LARGE SCALE GENOMIC DNA]</scope>
    <source>
        <strain evidence="3 4">DSM 24301</strain>
    </source>
</reference>
<dbReference type="Pfam" id="PF13731">
    <property type="entry name" value="WxL"/>
    <property type="match status" value="1"/>
</dbReference>
<comment type="caution">
    <text evidence="3">The sequence shown here is derived from an EMBL/GenBank/DDBJ whole genome shotgun (WGS) entry which is preliminary data.</text>
</comment>
<dbReference type="InterPro" id="IPR027994">
    <property type="entry name" value="WxL_dom"/>
</dbReference>
<keyword evidence="1" id="KW-0732">Signal</keyword>
<dbReference type="PATRIC" id="fig|1293598.4.peg.758"/>
<feature type="chain" id="PRO_5006420696" description="WxL domain-containing protein" evidence="1">
    <location>
        <begin position="27"/>
        <end position="223"/>
    </location>
</feature>
<dbReference type="STRING" id="1293598.IV56_GL000711"/>
<feature type="signal peptide" evidence="1">
    <location>
        <begin position="1"/>
        <end position="26"/>
    </location>
</feature>
<dbReference type="Proteomes" id="UP000050969">
    <property type="component" value="Unassembled WGS sequence"/>
</dbReference>
<dbReference type="AlphaFoldDB" id="A0A0R2MT92"/>
<sequence length="223" mass="24130">MKKTLFLLPTLLIAPILFQANQHVMAETEVAKKGTPGAVEFAQDDTPLRFGELPNFHFGMDQQYDRSKEMLYSLATNGDDIAAEDYSSSSTVQIIDNRGITSDDEPNEWVLQAIMSTQFTNEDGKELDNATIEMHTPDIGLNGGAAGSVTPPIEPVVEISEGGPVTLAEGKDAGGLTELKYGEIANNDDRVKLKLPQGTKAVMGKVYQAEITWTLLDAPLDAS</sequence>
<evidence type="ECO:0000256" key="1">
    <source>
        <dbReference type="SAM" id="SignalP"/>
    </source>
</evidence>
<protein>
    <recommendedName>
        <fullName evidence="2">WxL domain-containing protein</fullName>
    </recommendedName>
</protein>
<gene>
    <name evidence="3" type="ORF">IV56_GL000711</name>
</gene>
<proteinExistence type="predicted"/>